<evidence type="ECO:0000313" key="2">
    <source>
        <dbReference type="EMBL" id="EHL05991.1"/>
    </source>
</evidence>
<dbReference type="EMBL" id="AFZX01000089">
    <property type="protein sequence ID" value="EHL05991.1"/>
    <property type="molecule type" value="Genomic_DNA"/>
</dbReference>
<dbReference type="PROSITE" id="PS51379">
    <property type="entry name" value="4FE4S_FER_2"/>
    <property type="match status" value="1"/>
</dbReference>
<dbReference type="AlphaFoldDB" id="G9XQS9"/>
<dbReference type="PATRIC" id="fig|537010.4.peg.3105"/>
<evidence type="ECO:0000259" key="1">
    <source>
        <dbReference type="PROSITE" id="PS51379"/>
    </source>
</evidence>
<comment type="caution">
    <text evidence="2">The sequence shown here is derived from an EMBL/GenBank/DDBJ whole genome shotgun (WGS) entry which is preliminary data.</text>
</comment>
<dbReference type="Gene3D" id="3.30.70.20">
    <property type="match status" value="1"/>
</dbReference>
<accession>G9XQS9</accession>
<gene>
    <name evidence="2" type="ORF">HMPREF0322_03327</name>
</gene>
<sequence>MEAISVADKKASINQEMCVECGTCIRPRVVRCPTKAIYEPYEQIKGTPREVRRFFSDPATTHGVTGVPGRGTEEVKTNDVTGRVCRGEIGIAIELGRPCVGTTFAEVEKVTMALAKHHVDYEECNPLTHLMADRIKGTFKEEYKQENVLSAIVEFNGKLEQMAELLETIKETAKELDTVFSLDLICCFEEDGSIPVLTELERIGMKPRANAKVNLGMGRPYKIIREA</sequence>
<evidence type="ECO:0000313" key="3">
    <source>
        <dbReference type="Proteomes" id="UP000004416"/>
    </source>
</evidence>
<dbReference type="Proteomes" id="UP000004416">
    <property type="component" value="Unassembled WGS sequence"/>
</dbReference>
<feature type="domain" description="4Fe-4S ferredoxin-type" evidence="1">
    <location>
        <begin position="9"/>
        <end position="42"/>
    </location>
</feature>
<organism evidence="2 3">
    <name type="scientific">Desulfitobacterium hafniense DP7</name>
    <dbReference type="NCBI Taxonomy" id="537010"/>
    <lineage>
        <taxon>Bacteria</taxon>
        <taxon>Bacillati</taxon>
        <taxon>Bacillota</taxon>
        <taxon>Clostridia</taxon>
        <taxon>Eubacteriales</taxon>
        <taxon>Desulfitobacteriaceae</taxon>
        <taxon>Desulfitobacterium</taxon>
    </lineage>
</organism>
<reference evidence="2 3" key="1">
    <citation type="submission" date="2011-08" db="EMBL/GenBank/DDBJ databases">
        <authorList>
            <person name="Weinstock G."/>
            <person name="Sodergren E."/>
            <person name="Clifton S."/>
            <person name="Fulton L."/>
            <person name="Fulton B."/>
            <person name="Courtney L."/>
            <person name="Fronick C."/>
            <person name="Harrison M."/>
            <person name="Strong C."/>
            <person name="Farmer C."/>
            <person name="Delahaunty K."/>
            <person name="Markovic C."/>
            <person name="Hall O."/>
            <person name="Minx P."/>
            <person name="Tomlinson C."/>
            <person name="Mitreva M."/>
            <person name="Hou S."/>
            <person name="Chen J."/>
            <person name="Wollam A."/>
            <person name="Pepin K.H."/>
            <person name="Johnson M."/>
            <person name="Bhonagiri V."/>
            <person name="Zhang X."/>
            <person name="Suruliraj S."/>
            <person name="Warren W."/>
            <person name="Chinwalla A."/>
            <person name="Mardis E.R."/>
            <person name="Wilson R.K."/>
        </authorList>
    </citation>
    <scope>NUCLEOTIDE SEQUENCE [LARGE SCALE GENOMIC DNA]</scope>
    <source>
        <strain evidence="2 3">DP7</strain>
    </source>
</reference>
<dbReference type="InterPro" id="IPR017896">
    <property type="entry name" value="4Fe4S_Fe-S-bd"/>
</dbReference>
<dbReference type="HOGENOM" id="CLU_1154975_0_0_9"/>
<proteinExistence type="predicted"/>
<protein>
    <submittedName>
        <fullName evidence="2">4Fe-4S binding domain protein</fullName>
    </submittedName>
</protein>
<name>G9XQS9_DESHA</name>
<dbReference type="SUPFAM" id="SSF54862">
    <property type="entry name" value="4Fe-4S ferredoxins"/>
    <property type="match status" value="1"/>
</dbReference>